<evidence type="ECO:0000256" key="4">
    <source>
        <dbReference type="ARBA" id="ARBA00022728"/>
    </source>
</evidence>
<keyword evidence="7 8" id="KW-0539">Nucleus</keyword>
<dbReference type="GO" id="GO:0071006">
    <property type="term" value="C:U2-type catalytic step 1 spliceosome"/>
    <property type="evidence" value="ECO:0007669"/>
    <property type="project" value="UniProtKB-UniRule"/>
</dbReference>
<dbReference type="GO" id="GO:0046872">
    <property type="term" value="F:metal ion binding"/>
    <property type="evidence" value="ECO:0007669"/>
    <property type="project" value="UniProtKB-KW"/>
</dbReference>
<feature type="compositionally biased region" description="Acidic residues" evidence="9">
    <location>
        <begin position="217"/>
        <end position="226"/>
    </location>
</feature>
<dbReference type="AlphaFoldDB" id="A0A136J7D9"/>
<dbReference type="FunCoup" id="A0A136J7D9">
    <property type="interactions" value="677"/>
</dbReference>
<keyword evidence="4 8" id="KW-0747">Spliceosome</keyword>
<name>A0A136J7D9_9PEZI</name>
<feature type="binding site" evidence="8">
    <location>
        <position position="46"/>
    </location>
    <ligand>
        <name>Zn(2+)</name>
        <dbReference type="ChEBI" id="CHEBI:29105"/>
    </ligand>
</feature>
<dbReference type="InterPro" id="IPR007590">
    <property type="entry name" value="Saf4/Yju2"/>
</dbReference>
<reference evidence="11" key="1">
    <citation type="submission" date="2016-02" db="EMBL/GenBank/DDBJ databases">
        <title>Draft genome sequence of Microdochium bolleyi, a fungal endophyte of beachgrass.</title>
        <authorList>
            <consortium name="DOE Joint Genome Institute"/>
            <person name="David A.S."/>
            <person name="May G."/>
            <person name="Haridas S."/>
            <person name="Lim J."/>
            <person name="Wang M."/>
            <person name="Labutti K."/>
            <person name="Lipzen A."/>
            <person name="Barry K."/>
            <person name="Grigoriev I.V."/>
        </authorList>
    </citation>
    <scope>NUCLEOTIDE SEQUENCE [LARGE SCALE GENOMIC DNA]</scope>
    <source>
        <strain evidence="11">J235TASD1</strain>
    </source>
</reference>
<dbReference type="PANTHER" id="PTHR12111">
    <property type="entry name" value="SPLICING FACTOR YJU2"/>
    <property type="match status" value="1"/>
</dbReference>
<evidence type="ECO:0000256" key="6">
    <source>
        <dbReference type="ARBA" id="ARBA00023187"/>
    </source>
</evidence>
<keyword evidence="3 8" id="KW-0479">Metal-binding</keyword>
<dbReference type="GO" id="GO:0000349">
    <property type="term" value="P:generation of catalytic spliceosome for first transesterification step"/>
    <property type="evidence" value="ECO:0007669"/>
    <property type="project" value="UniProtKB-UniRule"/>
</dbReference>
<feature type="region of interest" description="Disordered" evidence="9">
    <location>
        <begin position="106"/>
        <end position="127"/>
    </location>
</feature>
<evidence type="ECO:0000313" key="10">
    <source>
        <dbReference type="EMBL" id="KXJ93057.1"/>
    </source>
</evidence>
<evidence type="ECO:0000256" key="9">
    <source>
        <dbReference type="SAM" id="MobiDB-lite"/>
    </source>
</evidence>
<evidence type="ECO:0000256" key="1">
    <source>
        <dbReference type="ARBA" id="ARBA00004123"/>
    </source>
</evidence>
<keyword evidence="6" id="KW-0508">mRNA splicing</keyword>
<evidence type="ECO:0000256" key="8">
    <source>
        <dbReference type="HAMAP-Rule" id="MF_03226"/>
    </source>
</evidence>
<feature type="binding site" evidence="8">
    <location>
        <position position="86"/>
    </location>
    <ligand>
        <name>Zn(2+)</name>
        <dbReference type="ChEBI" id="CHEBI:29105"/>
    </ligand>
</feature>
<dbReference type="EMBL" id="KQ964248">
    <property type="protein sequence ID" value="KXJ93057.1"/>
    <property type="molecule type" value="Genomic_DNA"/>
</dbReference>
<dbReference type="OrthoDB" id="674963at2759"/>
<feature type="region of interest" description="Disordered" evidence="9">
    <location>
        <begin position="215"/>
        <end position="295"/>
    </location>
</feature>
<dbReference type="Pfam" id="PF04502">
    <property type="entry name" value="Saf4_Yju2"/>
    <property type="match status" value="1"/>
</dbReference>
<feature type="compositionally biased region" description="Basic and acidic residues" evidence="9">
    <location>
        <begin position="192"/>
        <end position="205"/>
    </location>
</feature>
<dbReference type="STRING" id="196109.A0A136J7D9"/>
<evidence type="ECO:0000256" key="3">
    <source>
        <dbReference type="ARBA" id="ARBA00022723"/>
    </source>
</evidence>
<evidence type="ECO:0000313" key="11">
    <source>
        <dbReference type="Proteomes" id="UP000070501"/>
    </source>
</evidence>
<dbReference type="InParanoid" id="A0A136J7D9"/>
<dbReference type="PANTHER" id="PTHR12111:SF1">
    <property type="entry name" value="SPLICING FACTOR YJU2"/>
    <property type="match status" value="1"/>
</dbReference>
<keyword evidence="2" id="KW-0507">mRNA processing</keyword>
<feature type="binding site" evidence="8">
    <location>
        <position position="83"/>
    </location>
    <ligand>
        <name>Zn(2+)</name>
        <dbReference type="ChEBI" id="CHEBI:29105"/>
    </ligand>
</feature>
<keyword evidence="11" id="KW-1185">Reference proteome</keyword>
<proteinExistence type="inferred from homology"/>
<evidence type="ECO:0000256" key="5">
    <source>
        <dbReference type="ARBA" id="ARBA00022833"/>
    </source>
</evidence>
<comment type="subcellular location">
    <subcellularLocation>
        <location evidence="1 8">Nucleus</location>
    </subcellularLocation>
</comment>
<feature type="binding site" evidence="8">
    <location>
        <position position="49"/>
    </location>
    <ligand>
        <name>Zn(2+)</name>
        <dbReference type="ChEBI" id="CHEBI:29105"/>
    </ligand>
</feature>
<dbReference type="InterPro" id="IPR043701">
    <property type="entry name" value="Yju2"/>
</dbReference>
<organism evidence="10 11">
    <name type="scientific">Microdochium bolleyi</name>
    <dbReference type="NCBI Taxonomy" id="196109"/>
    <lineage>
        <taxon>Eukaryota</taxon>
        <taxon>Fungi</taxon>
        <taxon>Dikarya</taxon>
        <taxon>Ascomycota</taxon>
        <taxon>Pezizomycotina</taxon>
        <taxon>Sordariomycetes</taxon>
        <taxon>Xylariomycetidae</taxon>
        <taxon>Xylariales</taxon>
        <taxon>Microdochiaceae</taxon>
        <taxon>Microdochium</taxon>
    </lineage>
</organism>
<dbReference type="HAMAP" id="MF_03226">
    <property type="entry name" value="YJU2"/>
    <property type="match status" value="1"/>
</dbReference>
<evidence type="ECO:0000256" key="7">
    <source>
        <dbReference type="ARBA" id="ARBA00023242"/>
    </source>
</evidence>
<keyword evidence="5 8" id="KW-0862">Zinc</keyword>
<protein>
    <recommendedName>
        <fullName evidence="8">Splicing factor YJU2</fullName>
    </recommendedName>
</protein>
<comment type="subunit">
    <text evidence="8">Component of the spliceosome. Present in the activated B complex, the catalytically activated B* complex which catalyzes the branching, the catalytic step 1 C complex catalyzing the exon ligation, and the postcatalytic P complex containing the ligated exons (mRNA) and the excised lariat intron.</text>
</comment>
<feature type="compositionally biased region" description="Low complexity" evidence="9">
    <location>
        <begin position="227"/>
        <end position="268"/>
    </location>
</feature>
<feature type="region of interest" description="Disordered" evidence="9">
    <location>
        <begin position="186"/>
        <end position="205"/>
    </location>
</feature>
<dbReference type="Proteomes" id="UP000070501">
    <property type="component" value="Unassembled WGS sequence"/>
</dbReference>
<comment type="function">
    <text evidence="8">Part of the spliceosome which catalyzes two sequential transesterification reactions, first the excision of the non-coding intron from pre-mRNA and then the ligation of the coding exons to form the mature mRNA. Plays a role in stabilizing the structure of the spliceosome catalytic core and docking of the branch helix into the active site, producing 5'-exon and lariat intron-3'-intermediates.</text>
</comment>
<gene>
    <name evidence="10" type="ORF">Micbo1qcDRAFT_52984</name>
</gene>
<comment type="similarity">
    <text evidence="8">Belongs to the CWC16 family. YJU2 subfamily.</text>
</comment>
<accession>A0A136J7D9</accession>
<sequence length="295" mass="32859">MSERKVLTKYYPPDFDPSALGRVRAPKKAGPKVQTVRLMAPFSMKCTTCGEYIYKGRKFNARKEVPEGDKYLGIQIFRFYIRCTRCSAEITFRTDPKNQDYQCEKGAKRNTEPWRVPTEEETDEQRLDRLEAEEKEEEEKNAMVELEAKTVDAKREMAVADALDEIRTRNARLERADRDGAELTVAAPVDDEATRQEREDAEAARRAFEFARRQDAMEEEIIDDGESASISSSASGPAPATTNIKAAAASTSAAASTPSAAAPATSTDMPPPSFKRVVKKKKDHSALLGIKKKPA</sequence>
<evidence type="ECO:0000256" key="2">
    <source>
        <dbReference type="ARBA" id="ARBA00022664"/>
    </source>
</evidence>